<feature type="domain" description="5'-3' exonuclease" evidence="20">
    <location>
        <begin position="5"/>
        <end position="268"/>
    </location>
</feature>
<dbReference type="RefSeq" id="WP_220371262.1">
    <property type="nucleotide sequence ID" value="NZ_JAEUAO010000002.1"/>
</dbReference>
<evidence type="ECO:0000256" key="10">
    <source>
        <dbReference type="ARBA" id="ARBA00022801"/>
    </source>
</evidence>
<evidence type="ECO:0000256" key="5">
    <source>
        <dbReference type="ARBA" id="ARBA00022679"/>
    </source>
</evidence>
<evidence type="ECO:0000256" key="3">
    <source>
        <dbReference type="ARBA" id="ARBA00012417"/>
    </source>
</evidence>
<accession>A0ABS7H7G2</accession>
<feature type="domain" description="DNA-directed DNA polymerase family A palm" evidence="22">
    <location>
        <begin position="759"/>
        <end position="967"/>
    </location>
</feature>
<feature type="domain" description="3'-5' exonuclease" evidence="19">
    <location>
        <begin position="385"/>
        <end position="590"/>
    </location>
</feature>
<evidence type="ECO:0000256" key="14">
    <source>
        <dbReference type="ARBA" id="ARBA00023204"/>
    </source>
</evidence>
<dbReference type="Pfam" id="PF01612">
    <property type="entry name" value="DNA_pol_A_exo1"/>
    <property type="match status" value="1"/>
</dbReference>
<dbReference type="NCBIfam" id="NF004397">
    <property type="entry name" value="PRK05755.1"/>
    <property type="match status" value="1"/>
</dbReference>
<dbReference type="InterPro" id="IPR001098">
    <property type="entry name" value="DNA-dir_DNA_pol_A_palm_dom"/>
</dbReference>
<evidence type="ECO:0000256" key="15">
    <source>
        <dbReference type="ARBA" id="ARBA00049244"/>
    </source>
</evidence>
<dbReference type="SMART" id="SM00482">
    <property type="entry name" value="POLAc"/>
    <property type="match status" value="1"/>
</dbReference>
<dbReference type="PRINTS" id="PR00868">
    <property type="entry name" value="DNAPOLI"/>
</dbReference>
<dbReference type="Gene3D" id="1.20.1060.10">
    <property type="entry name" value="Taq DNA Polymerase, Chain T, domain 4"/>
    <property type="match status" value="1"/>
</dbReference>
<dbReference type="SUPFAM" id="SSF88723">
    <property type="entry name" value="PIN domain-like"/>
    <property type="match status" value="1"/>
</dbReference>
<keyword evidence="5 17" id="KW-0808">Transferase</keyword>
<keyword evidence="10 17" id="KW-0378">Hydrolase</keyword>
<keyword evidence="9 17" id="KW-0227">DNA damage</keyword>
<dbReference type="EC" id="2.7.7.7" evidence="3 16"/>
<feature type="compositionally biased region" description="Low complexity" evidence="18">
    <location>
        <begin position="333"/>
        <end position="350"/>
    </location>
</feature>
<keyword evidence="6 17" id="KW-0548">Nucleotidyltransferase</keyword>
<gene>
    <name evidence="17 23" type="primary">polA</name>
    <name evidence="23" type="ORF">JNB71_07660</name>
</gene>
<dbReference type="PANTHER" id="PTHR10133">
    <property type="entry name" value="DNA POLYMERASE I"/>
    <property type="match status" value="1"/>
</dbReference>
<dbReference type="SMART" id="SM00474">
    <property type="entry name" value="35EXOc"/>
    <property type="match status" value="1"/>
</dbReference>
<dbReference type="InterPro" id="IPR020045">
    <property type="entry name" value="DNA_polI_H3TH"/>
</dbReference>
<evidence type="ECO:0000256" key="18">
    <source>
        <dbReference type="SAM" id="MobiDB-lite"/>
    </source>
</evidence>
<keyword evidence="14 17" id="KW-0234">DNA repair</keyword>
<dbReference type="InterPro" id="IPR019760">
    <property type="entry name" value="DNA-dir_DNA_pol_A_CS"/>
</dbReference>
<dbReference type="SMART" id="SM00279">
    <property type="entry name" value="HhH2"/>
    <property type="match status" value="1"/>
</dbReference>
<comment type="catalytic activity">
    <reaction evidence="15 17">
        <text>DNA(n) + a 2'-deoxyribonucleoside 5'-triphosphate = DNA(n+1) + diphosphate</text>
        <dbReference type="Rhea" id="RHEA:22508"/>
        <dbReference type="Rhea" id="RHEA-COMP:17339"/>
        <dbReference type="Rhea" id="RHEA-COMP:17340"/>
        <dbReference type="ChEBI" id="CHEBI:33019"/>
        <dbReference type="ChEBI" id="CHEBI:61560"/>
        <dbReference type="ChEBI" id="CHEBI:173112"/>
        <dbReference type="EC" id="2.7.7.7"/>
    </reaction>
</comment>
<sequence>MKKGDHLFLVDGSGFIFRAFHAIPPLNRKSDGLPVNAVSGFCNMLWKLLTDARDTSVGVTPTHFAVIFDYSSKTFRNALYEQYKANRTAPPEDLIPQFGLIRQATRAFNLPCIEKEGFEADDLIATYARMAEAAGAGVTIISSDKDLMQLVTPNVSMYDSMKDKQISIPDVIEKWGVPPEKMIDLQAMTGDSTDNVPGIPGIGPKTAAQLLEEFGDLDTLLARAGEIKQQKRRENILANAELARLSRQLVMLKTDTPIDVPLEDFQLHTQDGPKLISFLKAMEFTSLTRRVAAATETDADAVEAAIVPIEWGAAAHGPDLDKGELSPPPPPSELSSATSPARGSAAEAATTLAAVKTAEPAATPQTLAQARAEAFAAAKIDRSTYVTIRDIATLDAWIAMARESGIVAFDTETTSLDAMQAELVGFSLAIPDNSKNPTGTDIRAAYVPILHKTGGHDLFSDGVKLAPDQIPAALALERLKDLLEDPSVLKVAQNLKYDYLVARRHGMTITSFDDTMLMSYVADAGAGAHGMDTLSEKWLGHQPIPYKDVAGSGKSVLGFDYVDIDKATAYAAEDADVTLRLWQVLKPRLAAKNLNTVYERLERPLVPVLAQMEERGITIDRQILSRLSGELAQGAAGLEHEIYAIVGESFNIGSPKQLGDILFGRLGLPGGAKTKTGQWSTSASVLEDLAAEGHELPRKIVDWRQLTKLKSTYTDALPGFVHPETKRVHTSYALAATTTGRLSSSDPNLQNIPVRTAEGRKIRTAFISTPGHKLVSADYSQIELRVLAHVAEIPQLKQAFSDGIDIHAMTASEMFGVPVEGMPGEIRRRAKAINFGIIYGISAFGLANQLSIERSEAGDYIKKYFERFPGIRDYMESTKAFARENGYVETIFGRRAHYPDIRSSNPSHRAFNERAAINAPIQGSAADIIRRAMIKMEPALEKAGLSQRVRMLLQVHDELIFEVEDGDVETSIPLIVSVMENAAMPALNMKVPLKVDARAAHNWDEAH</sequence>
<keyword evidence="11 17" id="KW-0269">Exonuclease</keyword>
<dbReference type="InterPro" id="IPR013520">
    <property type="entry name" value="Ribonucl_H"/>
</dbReference>
<dbReference type="InterPro" id="IPR002421">
    <property type="entry name" value="5-3_exonuclease"/>
</dbReference>
<evidence type="ECO:0000259" key="19">
    <source>
        <dbReference type="SMART" id="SM00474"/>
    </source>
</evidence>
<evidence type="ECO:0000256" key="11">
    <source>
        <dbReference type="ARBA" id="ARBA00022839"/>
    </source>
</evidence>
<dbReference type="Proteomes" id="UP000757604">
    <property type="component" value="Unassembled WGS sequence"/>
</dbReference>
<evidence type="ECO:0000256" key="7">
    <source>
        <dbReference type="ARBA" id="ARBA00022705"/>
    </source>
</evidence>
<evidence type="ECO:0000259" key="20">
    <source>
        <dbReference type="SMART" id="SM00475"/>
    </source>
</evidence>
<dbReference type="InterPro" id="IPR036397">
    <property type="entry name" value="RNaseH_sf"/>
</dbReference>
<dbReference type="Gene3D" id="1.10.150.20">
    <property type="entry name" value="5' to 3' exonuclease, C-terminal subdomain"/>
    <property type="match status" value="2"/>
</dbReference>
<feature type="region of interest" description="Disordered" evidence="18">
    <location>
        <begin position="317"/>
        <end position="350"/>
    </location>
</feature>
<dbReference type="PANTHER" id="PTHR10133:SF27">
    <property type="entry name" value="DNA POLYMERASE NU"/>
    <property type="match status" value="1"/>
</dbReference>
<comment type="function">
    <text evidence="17">In addition to polymerase activity, this DNA polymerase exhibits 3'-5' and 5'-3' exonuclease activity.</text>
</comment>
<dbReference type="CDD" id="cd09859">
    <property type="entry name" value="PIN_53EXO"/>
    <property type="match status" value="1"/>
</dbReference>
<evidence type="ECO:0000256" key="16">
    <source>
        <dbReference type="NCBIfam" id="TIGR00593"/>
    </source>
</evidence>
<dbReference type="CDD" id="cd08637">
    <property type="entry name" value="DNA_pol_A_pol_I_C"/>
    <property type="match status" value="1"/>
</dbReference>
<dbReference type="NCBIfam" id="TIGR00593">
    <property type="entry name" value="pola"/>
    <property type="match status" value="1"/>
</dbReference>
<dbReference type="SMART" id="SM00475">
    <property type="entry name" value="53EXOc"/>
    <property type="match status" value="1"/>
</dbReference>
<dbReference type="Pfam" id="PF00476">
    <property type="entry name" value="DNA_pol_A"/>
    <property type="match status" value="1"/>
</dbReference>
<dbReference type="PROSITE" id="PS00447">
    <property type="entry name" value="DNA_POLYMERASE_A"/>
    <property type="match status" value="1"/>
</dbReference>
<proteinExistence type="inferred from homology"/>
<dbReference type="Pfam" id="PF01367">
    <property type="entry name" value="5_3_exonuc"/>
    <property type="match status" value="1"/>
</dbReference>
<protein>
    <recommendedName>
        <fullName evidence="4 16">DNA polymerase I</fullName>
        <ecNumber evidence="3 16">2.7.7.7</ecNumber>
    </recommendedName>
</protein>
<evidence type="ECO:0000256" key="4">
    <source>
        <dbReference type="ARBA" id="ARBA00020311"/>
    </source>
</evidence>
<evidence type="ECO:0000256" key="12">
    <source>
        <dbReference type="ARBA" id="ARBA00022932"/>
    </source>
</evidence>
<feature type="domain" description="Exonuclease" evidence="21">
    <location>
        <begin position="405"/>
        <end position="591"/>
    </location>
</feature>
<dbReference type="SUPFAM" id="SSF47807">
    <property type="entry name" value="5' to 3' exonuclease, C-terminal subdomain"/>
    <property type="match status" value="1"/>
</dbReference>
<evidence type="ECO:0000256" key="1">
    <source>
        <dbReference type="ARBA" id="ARBA00007705"/>
    </source>
</evidence>
<dbReference type="CDD" id="cd06139">
    <property type="entry name" value="DNA_polA_I_Ecoli_like_exo"/>
    <property type="match status" value="1"/>
</dbReference>
<dbReference type="GO" id="GO:0003887">
    <property type="term" value="F:DNA-directed DNA polymerase activity"/>
    <property type="evidence" value="ECO:0007669"/>
    <property type="project" value="UniProtKB-EC"/>
</dbReference>
<keyword evidence="24" id="KW-1185">Reference proteome</keyword>
<dbReference type="InterPro" id="IPR036279">
    <property type="entry name" value="5-3_exonuclease_C_sf"/>
</dbReference>
<dbReference type="InterPro" id="IPR029060">
    <property type="entry name" value="PIN-like_dom_sf"/>
</dbReference>
<dbReference type="SUPFAM" id="SSF53098">
    <property type="entry name" value="Ribonuclease H-like"/>
    <property type="match status" value="1"/>
</dbReference>
<dbReference type="InterPro" id="IPR002298">
    <property type="entry name" value="DNA_polymerase_A"/>
</dbReference>
<dbReference type="InterPro" id="IPR012337">
    <property type="entry name" value="RNaseH-like_sf"/>
</dbReference>
<keyword evidence="7 17" id="KW-0235">DNA replication</keyword>
<evidence type="ECO:0000256" key="2">
    <source>
        <dbReference type="ARBA" id="ARBA00011541"/>
    </source>
</evidence>
<evidence type="ECO:0000256" key="6">
    <source>
        <dbReference type="ARBA" id="ARBA00022695"/>
    </source>
</evidence>
<keyword evidence="12 17" id="KW-0239">DNA-directed DNA polymerase</keyword>
<evidence type="ECO:0000256" key="8">
    <source>
        <dbReference type="ARBA" id="ARBA00022722"/>
    </source>
</evidence>
<organism evidence="23 24">
    <name type="scientific">Rhizobium herbae</name>
    <dbReference type="NCBI Taxonomy" id="508661"/>
    <lineage>
        <taxon>Bacteria</taxon>
        <taxon>Pseudomonadati</taxon>
        <taxon>Pseudomonadota</taxon>
        <taxon>Alphaproteobacteria</taxon>
        <taxon>Hyphomicrobiales</taxon>
        <taxon>Rhizobiaceae</taxon>
        <taxon>Rhizobium/Agrobacterium group</taxon>
        <taxon>Rhizobium</taxon>
    </lineage>
</organism>
<dbReference type="InterPro" id="IPR018320">
    <property type="entry name" value="DNA_polymerase_1"/>
</dbReference>
<dbReference type="EMBL" id="JAEUAO010000002">
    <property type="protein sequence ID" value="MBW9063191.1"/>
    <property type="molecule type" value="Genomic_DNA"/>
</dbReference>
<dbReference type="Gene3D" id="3.40.50.1010">
    <property type="entry name" value="5'-nuclease"/>
    <property type="match status" value="1"/>
</dbReference>
<comment type="similarity">
    <text evidence="1 17">Belongs to the DNA polymerase type-A family.</text>
</comment>
<keyword evidence="8" id="KW-0540">Nuclease</keyword>
<dbReference type="SUPFAM" id="SSF56672">
    <property type="entry name" value="DNA/RNA polymerases"/>
    <property type="match status" value="1"/>
</dbReference>
<dbReference type="Pfam" id="PF02739">
    <property type="entry name" value="5_3_exonuc_N"/>
    <property type="match status" value="1"/>
</dbReference>
<dbReference type="Gene3D" id="3.30.70.370">
    <property type="match status" value="1"/>
</dbReference>
<evidence type="ECO:0000259" key="21">
    <source>
        <dbReference type="SMART" id="SM00479"/>
    </source>
</evidence>
<evidence type="ECO:0000256" key="9">
    <source>
        <dbReference type="ARBA" id="ARBA00022763"/>
    </source>
</evidence>
<comment type="caution">
    <text evidence="23">The sequence shown here is derived from an EMBL/GenBank/DDBJ whole genome shotgun (WGS) entry which is preliminary data.</text>
</comment>
<evidence type="ECO:0000313" key="24">
    <source>
        <dbReference type="Proteomes" id="UP000757604"/>
    </source>
</evidence>
<evidence type="ECO:0000259" key="22">
    <source>
        <dbReference type="SMART" id="SM00482"/>
    </source>
</evidence>
<keyword evidence="13 17" id="KW-0238">DNA-binding</keyword>
<dbReference type="InterPro" id="IPR002562">
    <property type="entry name" value="3'-5'_exonuclease_dom"/>
</dbReference>
<dbReference type="CDD" id="cd09898">
    <property type="entry name" value="H3TH_53EXO"/>
    <property type="match status" value="1"/>
</dbReference>
<reference evidence="23 24" key="1">
    <citation type="journal article" date="2021" name="MBio">
        <title>Poor Competitiveness of Bradyrhizobium in Pigeon Pea Root Colonization in Indian Soils.</title>
        <authorList>
            <person name="Chalasani D."/>
            <person name="Basu A."/>
            <person name="Pullabhotla S.V.S.R.N."/>
            <person name="Jorrin B."/>
            <person name="Neal A.L."/>
            <person name="Poole P.S."/>
            <person name="Podile A.R."/>
            <person name="Tkacz A."/>
        </authorList>
    </citation>
    <scope>NUCLEOTIDE SEQUENCE [LARGE SCALE GENOMIC DNA]</scope>
    <source>
        <strain evidence="23 24">HU44</strain>
    </source>
</reference>
<dbReference type="InterPro" id="IPR008918">
    <property type="entry name" value="HhH2"/>
</dbReference>
<dbReference type="InterPro" id="IPR043502">
    <property type="entry name" value="DNA/RNA_pol_sf"/>
</dbReference>
<evidence type="ECO:0000256" key="17">
    <source>
        <dbReference type="RuleBase" id="RU004460"/>
    </source>
</evidence>
<dbReference type="SMART" id="SM00479">
    <property type="entry name" value="EXOIII"/>
    <property type="match status" value="1"/>
</dbReference>
<evidence type="ECO:0000256" key="13">
    <source>
        <dbReference type="ARBA" id="ARBA00023125"/>
    </source>
</evidence>
<comment type="subunit">
    <text evidence="2">Single-chain monomer with multiple functions.</text>
</comment>
<name>A0ABS7H7G2_9HYPH</name>
<dbReference type="Gene3D" id="3.30.420.10">
    <property type="entry name" value="Ribonuclease H-like superfamily/Ribonuclease H"/>
    <property type="match status" value="1"/>
</dbReference>
<evidence type="ECO:0000313" key="23">
    <source>
        <dbReference type="EMBL" id="MBW9063191.1"/>
    </source>
</evidence>
<dbReference type="InterPro" id="IPR020046">
    <property type="entry name" value="5-3_exonucl_a-hlix_arch_N"/>
</dbReference>